<name>A0A128A2N8_9ARCH</name>
<organism evidence="1 2">
    <name type="scientific">Nitrosotalea devaniterrae</name>
    <dbReference type="NCBI Taxonomy" id="1078905"/>
    <lineage>
        <taxon>Archaea</taxon>
        <taxon>Nitrososphaerota</taxon>
        <taxon>Nitrososphaeria</taxon>
        <taxon>Nitrosotaleales</taxon>
        <taxon>Nitrosotaleaceae</taxon>
        <taxon>Nitrosotalea</taxon>
    </lineage>
</organism>
<dbReference type="EMBL" id="LN890280">
    <property type="protein sequence ID" value="CUR51634.1"/>
    <property type="molecule type" value="Genomic_DNA"/>
</dbReference>
<gene>
    <name evidence="1" type="ORF">NDEV_0869</name>
</gene>
<protein>
    <submittedName>
        <fullName evidence="1">Uncharacterized protein</fullName>
    </submittedName>
</protein>
<dbReference type="AlphaFoldDB" id="A0A128A2N8"/>
<reference evidence="2" key="1">
    <citation type="submission" date="2015-10" db="EMBL/GenBank/DDBJ databases">
        <authorList>
            <person name="Lehtovirta-Morley L.E."/>
            <person name="Vieille C."/>
        </authorList>
    </citation>
    <scope>NUCLEOTIDE SEQUENCE [LARGE SCALE GENOMIC DNA]</scope>
</reference>
<evidence type="ECO:0000313" key="1">
    <source>
        <dbReference type="EMBL" id="CUR51634.1"/>
    </source>
</evidence>
<keyword evidence="2" id="KW-1185">Reference proteome</keyword>
<accession>A0A128A2N8</accession>
<dbReference type="Proteomes" id="UP000196239">
    <property type="component" value="Chromosome 1"/>
</dbReference>
<dbReference type="KEGG" id="ndv:NDEV_0869"/>
<proteinExistence type="predicted"/>
<evidence type="ECO:0000313" key="2">
    <source>
        <dbReference type="Proteomes" id="UP000196239"/>
    </source>
</evidence>
<sequence length="40" mass="4848">MIFSVELFANYTTPDFNITCDNKFHWIIHKIFFNRILCHG</sequence>